<sequence>MATAPGPTDSTSTDTADDFGANDWLLEMMYEQWSEDPSSVDASWQAYFAEHGDPSGNGGAPAPTRAASAPAPAASRPATEPAQAPAPERAPAAEPARGSQAPASNGRPASDAEPAAGARSAAAKPAADAQPAGATQARKATVEKPNQVKDTRPARAGSHGGVPADPPNPMVRPDATQREPRRTQLRGAPMRTAKNMEASLTVPTATSVRSVPMKLVIDQRVVINNHLRRARGGKVSFTHVLGYALVKALRGVPAMNSSYDVVDGKPTLVEPEQINLGLAIDLPGKNGTRQLLVPSIKGCEDLNFAQFWAAYESLVQKARAGKLEVSDFAGTTITLTNPGTIGTNHSVPRLMQNQGAIIGVGSIAYPPEFEGADPERLNDLGVSKVLTLTSTYDHRIIQGAQSGEFLARMHQLLLGADDFYDDIFASLRIPYAPIRWATDMSSHHEDQVSKQAKIFEMIQAYRSSGHLMADTDPLEYRQRHHTDLDVQTHDLTLWDLDREFATGSFGGAKPMMKMREILGVLRDSYCRTTGIEYMHIYDPRQRDWIQKRVERPHVDLPREEHLRILDKLNEAEIFETFLQTKFVGQKRFSLEGGESTIVVLDELCEQAASAGLDEVCIGMPHRGRLNLLANIVGKSYAQIFREFDGNIDPRTVQGSGDVKYHLGAEGQFSAMNGGTIKTSVAANPSHLEAVNPVLEGIARAKQDVLDRGAEFPVLPVLMHGDAAFAGQGVVLETLQMSQLRGYRTGGTIHVIVNNQVGFTTSPTESRSSVYATDVAKTVGAPIFHVNGDDPEACVRVARLAFEFRTEFNKDVVIDVICYRRRGHNEGDDPSFTQPLMYQLIEQKRSVRKLYTEALIGRGTISVEDGEEVFKRFQQRLESVFTEVREDAGAEDPSYRRVPQYPRKAEGPGTTAITPETLKQVADAYTNVPDGFTVHPKVLPQLQRRAGAITSGPVDWATAEIIAFGSLLLEGRDVRLSGQDSRRGTFSQRFAAVVDRGTGESWVPLRNMEDEQGRFFIFDSLLSEYAALGFEYGYSVARPEALVLWEAQFGDFVNGAQTITDEFIAAGEAKWTQKSGVVLLLPHGYEGQGPDHSSARLERWLQLGAEDNITVAAPSTPASYFHLLRTQALSKKHRPLVVMTPKSMLRNKFATSDPSDFTEGSWRPVLGDPTVTDPSAVTQVVLCSGKVRWDLINQRAKNGTEGSVAIIAVEQLYPLPAEAIAEELARYSHVEDIRWVQEEPENQGAWSFISYHLVDAVAEHLDGRRITLRPFTRKASAAPSVGLAKVHESEQRSLIAAALAQD</sequence>
<keyword evidence="7" id="KW-0560">Oxidoreductase</keyword>
<dbReference type="GO" id="GO:0030976">
    <property type="term" value="F:thiamine pyrophosphate binding"/>
    <property type="evidence" value="ECO:0007669"/>
    <property type="project" value="InterPro"/>
</dbReference>
<keyword evidence="15" id="KW-1185">Reference proteome</keyword>
<dbReference type="GO" id="GO:0006099">
    <property type="term" value="P:tricarboxylic acid cycle"/>
    <property type="evidence" value="ECO:0007669"/>
    <property type="project" value="UniProtKB-UniPathway"/>
</dbReference>
<feature type="compositionally biased region" description="Low complexity" evidence="12">
    <location>
        <begin position="107"/>
        <end position="137"/>
    </location>
</feature>
<evidence type="ECO:0000256" key="5">
    <source>
        <dbReference type="ARBA" id="ARBA00022723"/>
    </source>
</evidence>
<evidence type="ECO:0000256" key="1">
    <source>
        <dbReference type="ARBA" id="ARBA00001946"/>
    </source>
</evidence>
<dbReference type="NCBIfam" id="NF008907">
    <property type="entry name" value="PRK12270.1"/>
    <property type="match status" value="1"/>
</dbReference>
<dbReference type="InterPro" id="IPR031717">
    <property type="entry name" value="ODO-1/KGD_C"/>
</dbReference>
<dbReference type="GO" id="GO:0045252">
    <property type="term" value="C:oxoglutarate dehydrogenase complex"/>
    <property type="evidence" value="ECO:0007669"/>
    <property type="project" value="TreeGrafter"/>
</dbReference>
<feature type="domain" description="Transketolase-like pyrimidine-binding" evidence="13">
    <location>
        <begin position="953"/>
        <end position="1146"/>
    </location>
</feature>
<dbReference type="Pfam" id="PF00676">
    <property type="entry name" value="E1_dh"/>
    <property type="match status" value="1"/>
</dbReference>
<dbReference type="PANTHER" id="PTHR23152:SF4">
    <property type="entry name" value="2-OXOADIPATE DEHYDROGENASE COMPLEX COMPONENT E1"/>
    <property type="match status" value="1"/>
</dbReference>
<dbReference type="InterPro" id="IPR005475">
    <property type="entry name" value="Transketolase-like_Pyr-bd"/>
</dbReference>
<dbReference type="GO" id="GO:0000287">
    <property type="term" value="F:magnesium ion binding"/>
    <property type="evidence" value="ECO:0007669"/>
    <property type="project" value="UniProtKB-ARBA"/>
</dbReference>
<dbReference type="InterPro" id="IPR032106">
    <property type="entry name" value="2-oxogl_dehyd_N"/>
</dbReference>
<dbReference type="CDD" id="cd02016">
    <property type="entry name" value="TPP_E1_OGDC_like"/>
    <property type="match status" value="1"/>
</dbReference>
<dbReference type="Pfam" id="PF16078">
    <property type="entry name" value="2-oxogl_dehyd_N"/>
    <property type="match status" value="1"/>
</dbReference>
<dbReference type="PANTHER" id="PTHR23152">
    <property type="entry name" value="2-OXOGLUTARATE DEHYDROGENASE"/>
    <property type="match status" value="1"/>
</dbReference>
<organism evidence="14 15">
    <name type="scientific">Auraticoccus monumenti</name>
    <dbReference type="NCBI Taxonomy" id="675864"/>
    <lineage>
        <taxon>Bacteria</taxon>
        <taxon>Bacillati</taxon>
        <taxon>Actinomycetota</taxon>
        <taxon>Actinomycetes</taxon>
        <taxon>Propionibacteriales</taxon>
        <taxon>Propionibacteriaceae</taxon>
        <taxon>Auraticoccus</taxon>
    </lineage>
</organism>
<dbReference type="SMART" id="SM00861">
    <property type="entry name" value="Transket_pyr"/>
    <property type="match status" value="1"/>
</dbReference>
<dbReference type="GO" id="GO:0004149">
    <property type="term" value="F:dihydrolipoyllysine-residue succinyltransferase activity"/>
    <property type="evidence" value="ECO:0007669"/>
    <property type="project" value="UniProtKB-EC"/>
</dbReference>
<evidence type="ECO:0000256" key="6">
    <source>
        <dbReference type="ARBA" id="ARBA00022842"/>
    </source>
</evidence>
<dbReference type="InterPro" id="IPR029061">
    <property type="entry name" value="THDP-binding"/>
</dbReference>
<dbReference type="GO" id="GO:0004591">
    <property type="term" value="F:oxoglutarate dehydrogenase (succinyl-transferring) activity"/>
    <property type="evidence" value="ECO:0007669"/>
    <property type="project" value="UniProtKB-EC"/>
</dbReference>
<name>A0A1G7AY39_9ACTN</name>
<evidence type="ECO:0000256" key="12">
    <source>
        <dbReference type="SAM" id="MobiDB-lite"/>
    </source>
</evidence>
<dbReference type="SUPFAM" id="SSF52518">
    <property type="entry name" value="Thiamin diphosphate-binding fold (THDP-binding)"/>
    <property type="match status" value="2"/>
</dbReference>
<keyword evidence="5" id="KW-0479">Metal-binding</keyword>
<dbReference type="InterPro" id="IPR001078">
    <property type="entry name" value="2-oxoacid_DH_actylTfrase"/>
</dbReference>
<dbReference type="NCBIfam" id="NF006914">
    <property type="entry name" value="PRK09404.1"/>
    <property type="match status" value="1"/>
</dbReference>
<comment type="catalytic activity">
    <reaction evidence="11">
        <text>N(6)-[(R)-dihydrolipoyl]-L-lysyl-[protein] + succinyl-CoA = N(6)-[(R)-S(8)-succinyldihydrolipoyl]-L-lysyl-[protein] + CoA</text>
        <dbReference type="Rhea" id="RHEA:15213"/>
        <dbReference type="Rhea" id="RHEA-COMP:10475"/>
        <dbReference type="Rhea" id="RHEA-COMP:20092"/>
        <dbReference type="ChEBI" id="CHEBI:57287"/>
        <dbReference type="ChEBI" id="CHEBI:57292"/>
        <dbReference type="ChEBI" id="CHEBI:83100"/>
        <dbReference type="ChEBI" id="CHEBI:83120"/>
        <dbReference type="EC" id="2.3.1.61"/>
    </reaction>
</comment>
<evidence type="ECO:0000256" key="8">
    <source>
        <dbReference type="ARBA" id="ARBA00023052"/>
    </source>
</evidence>
<feature type="region of interest" description="Disordered" evidence="12">
    <location>
        <begin position="887"/>
        <end position="910"/>
    </location>
</feature>
<reference evidence="14 15" key="1">
    <citation type="submission" date="2016-10" db="EMBL/GenBank/DDBJ databases">
        <authorList>
            <person name="de Groot N.N."/>
        </authorList>
    </citation>
    <scope>NUCLEOTIDE SEQUENCE [LARGE SCALE GENOMIC DNA]</scope>
    <source>
        <strain evidence="14 15">MON 2.2</strain>
    </source>
</reference>
<dbReference type="STRING" id="675864.SAMN04489747_2745"/>
<dbReference type="UniPathway" id="UPA00223">
    <property type="reaction ID" value="UER00997"/>
</dbReference>
<evidence type="ECO:0000256" key="10">
    <source>
        <dbReference type="ARBA" id="ARBA00051911"/>
    </source>
</evidence>
<evidence type="ECO:0000256" key="11">
    <source>
        <dbReference type="ARBA" id="ARBA00052761"/>
    </source>
</evidence>
<dbReference type="Pfam" id="PF02779">
    <property type="entry name" value="Transket_pyr"/>
    <property type="match status" value="1"/>
</dbReference>
<dbReference type="InterPro" id="IPR042179">
    <property type="entry name" value="KGD_C_sf"/>
</dbReference>
<keyword evidence="6" id="KW-0460">Magnesium</keyword>
<dbReference type="RefSeq" id="WP_172804043.1">
    <property type="nucleotide sequence ID" value="NZ_LT629688.1"/>
</dbReference>
<feature type="region of interest" description="Disordered" evidence="12">
    <location>
        <begin position="34"/>
        <end position="188"/>
    </location>
</feature>
<dbReference type="Gene3D" id="1.10.287.1150">
    <property type="entry name" value="TPP helical domain"/>
    <property type="match status" value="1"/>
</dbReference>
<dbReference type="NCBIfam" id="TIGR00239">
    <property type="entry name" value="2oxo_dh_E1"/>
    <property type="match status" value="1"/>
</dbReference>
<keyword evidence="9" id="KW-0511">Multifunctional enzyme</keyword>
<evidence type="ECO:0000256" key="9">
    <source>
        <dbReference type="ARBA" id="ARBA00023268"/>
    </source>
</evidence>
<comment type="cofactor">
    <cofactor evidence="2">
        <name>thiamine diphosphate</name>
        <dbReference type="ChEBI" id="CHEBI:58937"/>
    </cofactor>
</comment>
<dbReference type="EMBL" id="LT629688">
    <property type="protein sequence ID" value="SDE18876.1"/>
    <property type="molecule type" value="Genomic_DNA"/>
</dbReference>
<accession>A0A1G7AY39</accession>
<comment type="pathway">
    <text evidence="3">Carbohydrate metabolism; tricarboxylic acid cycle; succinyl-CoA from 2-oxoglutarate (dehydrogenase route): step 1/1.</text>
</comment>
<keyword evidence="4" id="KW-0816">Tricarboxylic acid cycle</keyword>
<evidence type="ECO:0000256" key="2">
    <source>
        <dbReference type="ARBA" id="ARBA00001964"/>
    </source>
</evidence>
<dbReference type="Gene3D" id="3.30.559.10">
    <property type="entry name" value="Chloramphenicol acetyltransferase-like domain"/>
    <property type="match status" value="1"/>
</dbReference>
<dbReference type="Proteomes" id="UP000198546">
    <property type="component" value="Chromosome i"/>
</dbReference>
<evidence type="ECO:0000256" key="3">
    <source>
        <dbReference type="ARBA" id="ARBA00004813"/>
    </source>
</evidence>
<dbReference type="InterPro" id="IPR011603">
    <property type="entry name" value="2oxoglutarate_DH_E1"/>
</dbReference>
<comment type="catalytic activity">
    <reaction evidence="10">
        <text>N(6)-[(R)-lipoyl]-L-lysyl-[protein] + 2-oxoglutarate + H(+) = N(6)-[(R)-S(8)-succinyldihydrolipoyl]-L-lysyl-[protein] + CO2</text>
        <dbReference type="Rhea" id="RHEA:12188"/>
        <dbReference type="Rhea" id="RHEA-COMP:10474"/>
        <dbReference type="Rhea" id="RHEA-COMP:20092"/>
        <dbReference type="ChEBI" id="CHEBI:15378"/>
        <dbReference type="ChEBI" id="CHEBI:16526"/>
        <dbReference type="ChEBI" id="CHEBI:16810"/>
        <dbReference type="ChEBI" id="CHEBI:83099"/>
        <dbReference type="ChEBI" id="CHEBI:83120"/>
        <dbReference type="EC" id="1.2.4.2"/>
    </reaction>
</comment>
<dbReference type="Gene3D" id="3.40.50.11610">
    <property type="entry name" value="Multifunctional 2-oxoglutarate metabolism enzyme, C-terminal domain"/>
    <property type="match status" value="1"/>
</dbReference>
<evidence type="ECO:0000259" key="13">
    <source>
        <dbReference type="SMART" id="SM00861"/>
    </source>
</evidence>
<keyword evidence="8" id="KW-0786">Thiamine pyrophosphate</keyword>
<feature type="compositionally biased region" description="Low complexity" evidence="12">
    <location>
        <begin position="60"/>
        <end position="97"/>
    </location>
</feature>
<feature type="compositionally biased region" description="Basic and acidic residues" evidence="12">
    <location>
        <begin position="140"/>
        <end position="153"/>
    </location>
</feature>
<evidence type="ECO:0000256" key="7">
    <source>
        <dbReference type="ARBA" id="ARBA00023002"/>
    </source>
</evidence>
<dbReference type="Pfam" id="PF16870">
    <property type="entry name" value="OxoGdeHyase_C"/>
    <property type="match status" value="1"/>
</dbReference>
<dbReference type="Gene3D" id="3.40.50.12470">
    <property type="match status" value="1"/>
</dbReference>
<dbReference type="SUPFAM" id="SSF52777">
    <property type="entry name" value="CoA-dependent acyltransferases"/>
    <property type="match status" value="1"/>
</dbReference>
<gene>
    <name evidence="14" type="ORF">SAMN04489747_2745</name>
</gene>
<dbReference type="InterPro" id="IPR023213">
    <property type="entry name" value="CAT-like_dom_sf"/>
</dbReference>
<dbReference type="Pfam" id="PF00198">
    <property type="entry name" value="2-oxoacid_dh"/>
    <property type="match status" value="1"/>
</dbReference>
<dbReference type="GO" id="GO:0005829">
    <property type="term" value="C:cytosol"/>
    <property type="evidence" value="ECO:0007669"/>
    <property type="project" value="TreeGrafter"/>
</dbReference>
<dbReference type="Gene3D" id="3.40.50.970">
    <property type="match status" value="1"/>
</dbReference>
<dbReference type="InterPro" id="IPR001017">
    <property type="entry name" value="DH_E1"/>
</dbReference>
<protein>
    <submittedName>
        <fullName evidence="14">2-oxoglutarate dehydrogenase E1 component</fullName>
    </submittedName>
</protein>
<proteinExistence type="predicted"/>
<evidence type="ECO:0000256" key="4">
    <source>
        <dbReference type="ARBA" id="ARBA00022532"/>
    </source>
</evidence>
<evidence type="ECO:0000313" key="14">
    <source>
        <dbReference type="EMBL" id="SDE18876.1"/>
    </source>
</evidence>
<evidence type="ECO:0000313" key="15">
    <source>
        <dbReference type="Proteomes" id="UP000198546"/>
    </source>
</evidence>
<comment type="cofactor">
    <cofactor evidence="1">
        <name>Mg(2+)</name>
        <dbReference type="ChEBI" id="CHEBI:18420"/>
    </cofactor>
</comment>